<dbReference type="EMBL" id="UZAU01000648">
    <property type="status" value="NOT_ANNOTATED_CDS"/>
    <property type="molecule type" value="Genomic_DNA"/>
</dbReference>
<sequence length="100" mass="11815">MKNIFDTNFSHKDKLMASLIFYSGSALLTAPLTWIYLPDLSTSMDGLQTFIDLVFRQNSKTATRKKKPRRLRKTTCSLLEKALPWKYRFDKYPYMIRNLN</sequence>
<protein>
    <submittedName>
        <fullName evidence="2">Uncharacterized protein</fullName>
    </submittedName>
</protein>
<reference evidence="2" key="1">
    <citation type="submission" date="2018-11" db="EMBL/GenBank/DDBJ databases">
        <authorList>
            <person name="Grassa J C."/>
        </authorList>
    </citation>
    <scope>NUCLEOTIDE SEQUENCE [LARGE SCALE GENOMIC DNA]</scope>
</reference>
<evidence type="ECO:0000256" key="1">
    <source>
        <dbReference type="SAM" id="Phobius"/>
    </source>
</evidence>
<keyword evidence="1" id="KW-0812">Transmembrane</keyword>
<reference evidence="2" key="2">
    <citation type="submission" date="2021-03" db="UniProtKB">
        <authorList>
            <consortium name="EnsemblPlants"/>
        </authorList>
    </citation>
    <scope>IDENTIFICATION</scope>
</reference>
<accession>A0A803R7V6</accession>
<evidence type="ECO:0000313" key="3">
    <source>
        <dbReference type="Proteomes" id="UP000596661"/>
    </source>
</evidence>
<keyword evidence="3" id="KW-1185">Reference proteome</keyword>
<dbReference type="Gramene" id="novel_model_6136_5bd9a17a">
    <property type="protein sequence ID" value="cds.novel_model_6136_5bd9a17a"/>
    <property type="gene ID" value="novel_gene_3172_5bd9a17a"/>
</dbReference>
<evidence type="ECO:0000313" key="2">
    <source>
        <dbReference type="EnsemblPlants" id="cds.novel_model_6136_5bd9a17a"/>
    </source>
</evidence>
<organism evidence="2 3">
    <name type="scientific">Cannabis sativa</name>
    <name type="common">Hemp</name>
    <name type="synonym">Marijuana</name>
    <dbReference type="NCBI Taxonomy" id="3483"/>
    <lineage>
        <taxon>Eukaryota</taxon>
        <taxon>Viridiplantae</taxon>
        <taxon>Streptophyta</taxon>
        <taxon>Embryophyta</taxon>
        <taxon>Tracheophyta</taxon>
        <taxon>Spermatophyta</taxon>
        <taxon>Magnoliopsida</taxon>
        <taxon>eudicotyledons</taxon>
        <taxon>Gunneridae</taxon>
        <taxon>Pentapetalae</taxon>
        <taxon>rosids</taxon>
        <taxon>fabids</taxon>
        <taxon>Rosales</taxon>
        <taxon>Cannabaceae</taxon>
        <taxon>Cannabis</taxon>
    </lineage>
</organism>
<dbReference type="EnsemblPlants" id="novel_model_6136_5bd9a17a">
    <property type="protein sequence ID" value="cds.novel_model_6136_5bd9a17a"/>
    <property type="gene ID" value="novel_gene_3172_5bd9a17a"/>
</dbReference>
<proteinExistence type="predicted"/>
<keyword evidence="1" id="KW-1133">Transmembrane helix</keyword>
<dbReference type="AlphaFoldDB" id="A0A803R7V6"/>
<keyword evidence="1" id="KW-0472">Membrane</keyword>
<feature type="transmembrane region" description="Helical" evidence="1">
    <location>
        <begin position="15"/>
        <end position="37"/>
    </location>
</feature>
<dbReference type="Proteomes" id="UP000596661">
    <property type="component" value="Chromosome 7"/>
</dbReference>
<name>A0A803R7V6_CANSA</name>